<reference evidence="3 4" key="1">
    <citation type="journal article" date="2024" name="Science">
        <title>Giant polyketide synthase enzymes in the biosynthesis of giant marine polyether toxins.</title>
        <authorList>
            <person name="Fallon T.R."/>
            <person name="Shende V.V."/>
            <person name="Wierzbicki I.H."/>
            <person name="Pendleton A.L."/>
            <person name="Watervoot N.F."/>
            <person name="Auber R.P."/>
            <person name="Gonzalez D.J."/>
            <person name="Wisecaver J.H."/>
            <person name="Moore B.S."/>
        </authorList>
    </citation>
    <scope>NUCLEOTIDE SEQUENCE [LARGE SCALE GENOMIC DNA]</scope>
    <source>
        <strain evidence="3 4">12B1</strain>
    </source>
</reference>
<keyword evidence="4" id="KW-1185">Reference proteome</keyword>
<dbReference type="SUPFAM" id="SSF81606">
    <property type="entry name" value="PP2C-like"/>
    <property type="match status" value="1"/>
</dbReference>
<accession>A0AB34IAV7</accession>
<comment type="caution">
    <text evidence="3">The sequence shown here is derived from an EMBL/GenBank/DDBJ whole genome shotgun (WGS) entry which is preliminary data.</text>
</comment>
<evidence type="ECO:0000313" key="3">
    <source>
        <dbReference type="EMBL" id="KAL1493517.1"/>
    </source>
</evidence>
<proteinExistence type="predicted"/>
<dbReference type="AlphaFoldDB" id="A0AB34IAV7"/>
<feature type="compositionally biased region" description="Low complexity" evidence="1">
    <location>
        <begin position="287"/>
        <end position="301"/>
    </location>
</feature>
<dbReference type="InterPro" id="IPR015655">
    <property type="entry name" value="PP2C"/>
</dbReference>
<name>A0AB34IAV7_PRYPA</name>
<dbReference type="EMBL" id="JBGBPQ010000034">
    <property type="protein sequence ID" value="KAL1493517.1"/>
    <property type="molecule type" value="Genomic_DNA"/>
</dbReference>
<evidence type="ECO:0000256" key="1">
    <source>
        <dbReference type="SAM" id="MobiDB-lite"/>
    </source>
</evidence>
<dbReference type="SMART" id="SM00331">
    <property type="entry name" value="PP2C_SIG"/>
    <property type="match status" value="1"/>
</dbReference>
<dbReference type="CDD" id="cd00143">
    <property type="entry name" value="PP2Cc"/>
    <property type="match status" value="1"/>
</dbReference>
<dbReference type="SMART" id="SM00332">
    <property type="entry name" value="PP2Cc"/>
    <property type="match status" value="1"/>
</dbReference>
<feature type="region of interest" description="Disordered" evidence="1">
    <location>
        <begin position="287"/>
        <end position="324"/>
    </location>
</feature>
<organism evidence="3 4">
    <name type="scientific">Prymnesium parvum</name>
    <name type="common">Toxic golden alga</name>
    <dbReference type="NCBI Taxonomy" id="97485"/>
    <lineage>
        <taxon>Eukaryota</taxon>
        <taxon>Haptista</taxon>
        <taxon>Haptophyta</taxon>
        <taxon>Prymnesiophyceae</taxon>
        <taxon>Prymnesiales</taxon>
        <taxon>Prymnesiaceae</taxon>
        <taxon>Prymnesium</taxon>
    </lineage>
</organism>
<dbReference type="InterPro" id="IPR001932">
    <property type="entry name" value="PPM-type_phosphatase-like_dom"/>
</dbReference>
<protein>
    <recommendedName>
        <fullName evidence="2">PPM-type phosphatase domain-containing protein</fullName>
    </recommendedName>
</protein>
<dbReference type="PANTHER" id="PTHR47992">
    <property type="entry name" value="PROTEIN PHOSPHATASE"/>
    <property type="match status" value="1"/>
</dbReference>
<gene>
    <name evidence="3" type="ORF">AB1Y20_017220</name>
</gene>
<dbReference type="Pfam" id="PF00481">
    <property type="entry name" value="PP2C"/>
    <property type="match status" value="1"/>
</dbReference>
<sequence>MPRATAPPPVGTFTRALKGEDRCGWRKEVVFGEELTLAFVADGHAGHAAAELCAERALSYVIAECEADASGAELQKACAVAFERLHKEARAASGSAGCTLTVAIVNEKRQEITIANAGDSAAMLLERDSPRILTAEHRLSDSPEERERVESVGGKVAQWADEKGPRGPLRAWPGGLAVCRCIGDAPCPSVSAVPSTVVTQYDPTCGGVLVLASDGVWDAISPEQVASKVHKGASPCSAAEKIVKFALRKTGPLDDMTAVVIPLSQGASSPSRPRSANILGYRLSISASRESSSESSSDSSSFGRTLPAFFPVGWGGREDDDPES</sequence>
<evidence type="ECO:0000259" key="2">
    <source>
        <dbReference type="PROSITE" id="PS51746"/>
    </source>
</evidence>
<dbReference type="GO" id="GO:0004722">
    <property type="term" value="F:protein serine/threonine phosphatase activity"/>
    <property type="evidence" value="ECO:0007669"/>
    <property type="project" value="InterPro"/>
</dbReference>
<dbReference type="Proteomes" id="UP001515480">
    <property type="component" value="Unassembled WGS sequence"/>
</dbReference>
<evidence type="ECO:0000313" key="4">
    <source>
        <dbReference type="Proteomes" id="UP001515480"/>
    </source>
</evidence>
<dbReference type="InterPro" id="IPR036457">
    <property type="entry name" value="PPM-type-like_dom_sf"/>
</dbReference>
<dbReference type="Gene3D" id="3.60.40.10">
    <property type="entry name" value="PPM-type phosphatase domain"/>
    <property type="match status" value="1"/>
</dbReference>
<dbReference type="PROSITE" id="PS51746">
    <property type="entry name" value="PPM_2"/>
    <property type="match status" value="1"/>
</dbReference>
<feature type="domain" description="PPM-type phosphatase" evidence="2">
    <location>
        <begin position="15"/>
        <end position="263"/>
    </location>
</feature>